<dbReference type="Proteomes" id="UP000215914">
    <property type="component" value="Unassembled WGS sequence"/>
</dbReference>
<evidence type="ECO:0000313" key="1">
    <source>
        <dbReference type="EMBL" id="KAF5783446.1"/>
    </source>
</evidence>
<comment type="caution">
    <text evidence="1">The sequence shown here is derived from an EMBL/GenBank/DDBJ whole genome shotgun (WGS) entry which is preliminary data.</text>
</comment>
<gene>
    <name evidence="1" type="ORF">HanXRQr2_Chr11g0508041</name>
</gene>
<evidence type="ECO:0000313" key="2">
    <source>
        <dbReference type="Proteomes" id="UP000215914"/>
    </source>
</evidence>
<proteinExistence type="predicted"/>
<keyword evidence="2" id="KW-1185">Reference proteome</keyword>
<dbReference type="AlphaFoldDB" id="A0A9K3HS10"/>
<dbReference type="Gramene" id="mRNA:HanXRQr2_Chr11g0508041">
    <property type="protein sequence ID" value="mRNA:HanXRQr2_Chr11g0508041"/>
    <property type="gene ID" value="HanXRQr2_Chr11g0508041"/>
</dbReference>
<reference evidence="1" key="1">
    <citation type="journal article" date="2017" name="Nature">
        <title>The sunflower genome provides insights into oil metabolism, flowering and Asterid evolution.</title>
        <authorList>
            <person name="Badouin H."/>
            <person name="Gouzy J."/>
            <person name="Grassa C.J."/>
            <person name="Murat F."/>
            <person name="Staton S.E."/>
            <person name="Cottret L."/>
            <person name="Lelandais-Briere C."/>
            <person name="Owens G.L."/>
            <person name="Carrere S."/>
            <person name="Mayjonade B."/>
            <person name="Legrand L."/>
            <person name="Gill N."/>
            <person name="Kane N.C."/>
            <person name="Bowers J.E."/>
            <person name="Hubner S."/>
            <person name="Bellec A."/>
            <person name="Berard A."/>
            <person name="Berges H."/>
            <person name="Blanchet N."/>
            <person name="Boniface M.C."/>
            <person name="Brunel D."/>
            <person name="Catrice O."/>
            <person name="Chaidir N."/>
            <person name="Claudel C."/>
            <person name="Donnadieu C."/>
            <person name="Faraut T."/>
            <person name="Fievet G."/>
            <person name="Helmstetter N."/>
            <person name="King M."/>
            <person name="Knapp S.J."/>
            <person name="Lai Z."/>
            <person name="Le Paslier M.C."/>
            <person name="Lippi Y."/>
            <person name="Lorenzon L."/>
            <person name="Mandel J.R."/>
            <person name="Marage G."/>
            <person name="Marchand G."/>
            <person name="Marquand E."/>
            <person name="Bret-Mestries E."/>
            <person name="Morien E."/>
            <person name="Nambeesan S."/>
            <person name="Nguyen T."/>
            <person name="Pegot-Espagnet P."/>
            <person name="Pouilly N."/>
            <person name="Raftis F."/>
            <person name="Sallet E."/>
            <person name="Schiex T."/>
            <person name="Thomas J."/>
            <person name="Vandecasteele C."/>
            <person name="Vares D."/>
            <person name="Vear F."/>
            <person name="Vautrin S."/>
            <person name="Crespi M."/>
            <person name="Mangin B."/>
            <person name="Burke J.M."/>
            <person name="Salse J."/>
            <person name="Munos S."/>
            <person name="Vincourt P."/>
            <person name="Rieseberg L.H."/>
            <person name="Langlade N.B."/>
        </authorList>
    </citation>
    <scope>NUCLEOTIDE SEQUENCE</scope>
    <source>
        <tissue evidence="1">Leaves</tissue>
    </source>
</reference>
<name>A0A9K3HS10_HELAN</name>
<accession>A0A9K3HS10</accession>
<protein>
    <submittedName>
        <fullName evidence="1">Uncharacterized protein</fullName>
    </submittedName>
</protein>
<sequence length="164" mass="17861">MHPSAATAWSNAEDSSYFDVILTPWNLATIREIVGKGSKAGDHLLCGKDKSILQGLPNFSFSVSFLTALGLRFNLHFSVLVGQLGVENEKGIFLYDHPTSIMGWFRLTNITGSGGGRGGPPTTADISRGTFFLGKNPICICKIFFRVNYCFRPCGLSKITISVH</sequence>
<dbReference type="EMBL" id="MNCJ02000326">
    <property type="protein sequence ID" value="KAF5783446.1"/>
    <property type="molecule type" value="Genomic_DNA"/>
</dbReference>
<organism evidence="1 2">
    <name type="scientific">Helianthus annuus</name>
    <name type="common">Common sunflower</name>
    <dbReference type="NCBI Taxonomy" id="4232"/>
    <lineage>
        <taxon>Eukaryota</taxon>
        <taxon>Viridiplantae</taxon>
        <taxon>Streptophyta</taxon>
        <taxon>Embryophyta</taxon>
        <taxon>Tracheophyta</taxon>
        <taxon>Spermatophyta</taxon>
        <taxon>Magnoliopsida</taxon>
        <taxon>eudicotyledons</taxon>
        <taxon>Gunneridae</taxon>
        <taxon>Pentapetalae</taxon>
        <taxon>asterids</taxon>
        <taxon>campanulids</taxon>
        <taxon>Asterales</taxon>
        <taxon>Asteraceae</taxon>
        <taxon>Asteroideae</taxon>
        <taxon>Heliantheae alliance</taxon>
        <taxon>Heliantheae</taxon>
        <taxon>Helianthus</taxon>
    </lineage>
</organism>
<reference evidence="1" key="2">
    <citation type="submission" date="2020-06" db="EMBL/GenBank/DDBJ databases">
        <title>Helianthus annuus Genome sequencing and assembly Release 2.</title>
        <authorList>
            <person name="Gouzy J."/>
            <person name="Langlade N."/>
            <person name="Munos S."/>
        </authorList>
    </citation>
    <scope>NUCLEOTIDE SEQUENCE</scope>
    <source>
        <tissue evidence="1">Leaves</tissue>
    </source>
</reference>